<dbReference type="EMBL" id="MUZQ01000126">
    <property type="protein sequence ID" value="OWK57357.1"/>
    <property type="molecule type" value="Genomic_DNA"/>
</dbReference>
<protein>
    <submittedName>
        <fullName evidence="1">Uncharacterized protein</fullName>
    </submittedName>
</protein>
<organism evidence="1 2">
    <name type="scientific">Lonchura striata</name>
    <name type="common">white-rumped munia</name>
    <dbReference type="NCBI Taxonomy" id="40157"/>
    <lineage>
        <taxon>Eukaryota</taxon>
        <taxon>Metazoa</taxon>
        <taxon>Chordata</taxon>
        <taxon>Craniata</taxon>
        <taxon>Vertebrata</taxon>
        <taxon>Euteleostomi</taxon>
        <taxon>Archelosauria</taxon>
        <taxon>Archosauria</taxon>
        <taxon>Dinosauria</taxon>
        <taxon>Saurischia</taxon>
        <taxon>Theropoda</taxon>
        <taxon>Coelurosauria</taxon>
        <taxon>Aves</taxon>
        <taxon>Neognathae</taxon>
        <taxon>Neoaves</taxon>
        <taxon>Telluraves</taxon>
        <taxon>Australaves</taxon>
        <taxon>Passeriformes</taxon>
        <taxon>Passeroidea</taxon>
        <taxon>Estrildidae</taxon>
        <taxon>Estrildinae</taxon>
        <taxon>Lonchura</taxon>
    </lineage>
</organism>
<accession>A0A218UU64</accession>
<dbReference type="Proteomes" id="UP000197619">
    <property type="component" value="Unassembled WGS sequence"/>
</dbReference>
<sequence length="103" mass="11662">MGKLESLKELPTCICLSFFSSGEERKNSRHVILISQVCRDLQSGLTHLCEGGRLYMQIQIPDAFPLTLPFCSGRVRKNCRLPKGEDNHFICKRIFIYGASLVT</sequence>
<proteinExistence type="predicted"/>
<name>A0A218UU64_9PASE</name>
<gene>
    <name evidence="1" type="ORF">RLOC_00003308</name>
</gene>
<reference evidence="1 2" key="1">
    <citation type="submission" date="2017-05" db="EMBL/GenBank/DDBJ databases">
        <title>Genome of assembly of the Bengalese finch, Lonchura striata domestica.</title>
        <authorList>
            <person name="Colquitt B.M."/>
            <person name="Brainard M.S."/>
        </authorList>
    </citation>
    <scope>NUCLEOTIDE SEQUENCE [LARGE SCALE GENOMIC DNA]</scope>
    <source>
        <strain evidence="1">White83orange57</strain>
    </source>
</reference>
<comment type="caution">
    <text evidence="1">The sequence shown here is derived from an EMBL/GenBank/DDBJ whole genome shotgun (WGS) entry which is preliminary data.</text>
</comment>
<keyword evidence="2" id="KW-1185">Reference proteome</keyword>
<dbReference type="AlphaFoldDB" id="A0A218UU64"/>
<evidence type="ECO:0000313" key="1">
    <source>
        <dbReference type="EMBL" id="OWK57357.1"/>
    </source>
</evidence>
<evidence type="ECO:0000313" key="2">
    <source>
        <dbReference type="Proteomes" id="UP000197619"/>
    </source>
</evidence>